<reference evidence="6" key="1">
    <citation type="journal article" date="2015" name="J. Biotechnol.">
        <title>The structure of the Cyberlindnera jadinii genome and its relation to Candida utilis analyzed by the occurrence of single nucleotide polymorphisms.</title>
        <authorList>
            <person name="Rupp O."/>
            <person name="Brinkrolf K."/>
            <person name="Buerth C."/>
            <person name="Kunigo M."/>
            <person name="Schneider J."/>
            <person name="Jaenicke S."/>
            <person name="Goesmann A."/>
            <person name="Puehler A."/>
            <person name="Jaeger K.-E."/>
            <person name="Ernst J.F."/>
        </authorList>
    </citation>
    <scope>NUCLEOTIDE SEQUENCE [LARGE SCALE GENOMIC DNA]</scope>
    <source>
        <strain evidence="6">ATCC 18201 / CBS 1600 / BCRC 20928 / JCM 3617 / NBRC 0987 / NRRL Y-1542</strain>
    </source>
</reference>
<dbReference type="InterPro" id="IPR036291">
    <property type="entry name" value="NAD(P)-bd_dom_sf"/>
</dbReference>
<sequence>MLLPLSFCRGINSGTNAVFTYLRPYISVNTSPLVMSSQLFSLEGKVVVITGATKGIGEGMASGLAEAGAEIILVHRPSTDPQRVIDKLLGLGAYKVHPLAFDSSNIAGVNQVLSKSLELSSTGTVDVLINNAGIQEKNPPELHSDEQWERVLKVNLESPFKLARSFGKYWLDNGKRGKIINTGSLYSFRGGFNCVSYTASKSAIHAVTQALSNEWSSKGINVNTIIPGYIDTDLTQHIMNNPEKREVFLQRIPMARFGVPDDFKGPIVFLSSAASDYLTGGYIAVDGGFLSL</sequence>
<organism evidence="5 6">
    <name type="scientific">Cyberlindnera jadinii (strain ATCC 18201 / CBS 1600 / BCRC 20928 / JCM 3617 / NBRC 0987 / NRRL Y-1542)</name>
    <name type="common">Torula yeast</name>
    <name type="synonym">Candida utilis</name>
    <dbReference type="NCBI Taxonomy" id="983966"/>
    <lineage>
        <taxon>Eukaryota</taxon>
        <taxon>Fungi</taxon>
        <taxon>Dikarya</taxon>
        <taxon>Ascomycota</taxon>
        <taxon>Saccharomycotina</taxon>
        <taxon>Saccharomycetes</taxon>
        <taxon>Phaffomycetales</taxon>
        <taxon>Phaffomycetaceae</taxon>
        <taxon>Cyberlindnera</taxon>
    </lineage>
</organism>
<dbReference type="FunFam" id="3.40.50.720:FF:000084">
    <property type="entry name" value="Short-chain dehydrogenase reductase"/>
    <property type="match status" value="1"/>
</dbReference>
<evidence type="ECO:0000256" key="1">
    <source>
        <dbReference type="ARBA" id="ARBA00006484"/>
    </source>
</evidence>
<dbReference type="InterPro" id="IPR020904">
    <property type="entry name" value="Sc_DH/Rdtase_CS"/>
</dbReference>
<accession>A0A0H5CA34</accession>
<dbReference type="GO" id="GO:0016616">
    <property type="term" value="F:oxidoreductase activity, acting on the CH-OH group of donors, NAD or NADP as acceptor"/>
    <property type="evidence" value="ECO:0007669"/>
    <property type="project" value="TreeGrafter"/>
</dbReference>
<evidence type="ECO:0000256" key="4">
    <source>
        <dbReference type="RuleBase" id="RU000363"/>
    </source>
</evidence>
<evidence type="ECO:0000256" key="3">
    <source>
        <dbReference type="ARBA" id="ARBA00023002"/>
    </source>
</evidence>
<name>A0A0H5CA34_CYBJN</name>
<dbReference type="SUPFAM" id="SSF51735">
    <property type="entry name" value="NAD(P)-binding Rossmann-fold domains"/>
    <property type="match status" value="1"/>
</dbReference>
<dbReference type="PRINTS" id="PR00081">
    <property type="entry name" value="GDHRDH"/>
</dbReference>
<dbReference type="Pfam" id="PF00106">
    <property type="entry name" value="adh_short"/>
    <property type="match status" value="1"/>
</dbReference>
<keyword evidence="2" id="KW-0521">NADP</keyword>
<dbReference type="Gene3D" id="3.40.50.720">
    <property type="entry name" value="NAD(P)-binding Rossmann-like Domain"/>
    <property type="match status" value="1"/>
</dbReference>
<evidence type="ECO:0000313" key="5">
    <source>
        <dbReference type="EMBL" id="CEP25017.1"/>
    </source>
</evidence>
<dbReference type="AlphaFoldDB" id="A0A0H5CA34"/>
<keyword evidence="3" id="KW-0560">Oxidoreductase</keyword>
<gene>
    <name evidence="5" type="primary">kduD</name>
    <name evidence="5" type="ORF">BN1211_6002</name>
</gene>
<evidence type="ECO:0000256" key="2">
    <source>
        <dbReference type="ARBA" id="ARBA00022857"/>
    </source>
</evidence>
<evidence type="ECO:0000313" key="6">
    <source>
        <dbReference type="Proteomes" id="UP000038830"/>
    </source>
</evidence>
<comment type="similarity">
    <text evidence="1 4">Belongs to the short-chain dehydrogenases/reductases (SDR) family.</text>
</comment>
<dbReference type="Proteomes" id="UP000038830">
    <property type="component" value="Unassembled WGS sequence"/>
</dbReference>
<dbReference type="EMBL" id="CDQK01000007">
    <property type="protein sequence ID" value="CEP25017.1"/>
    <property type="molecule type" value="Genomic_DNA"/>
</dbReference>
<dbReference type="InterPro" id="IPR002347">
    <property type="entry name" value="SDR_fam"/>
</dbReference>
<dbReference type="PRINTS" id="PR00080">
    <property type="entry name" value="SDRFAMILY"/>
</dbReference>
<proteinExistence type="inferred from homology"/>
<protein>
    <submittedName>
        <fullName evidence="5">KduD protein</fullName>
    </submittedName>
</protein>
<dbReference type="PANTHER" id="PTHR42760:SF5">
    <property type="entry name" value="2-DEHYDRO-3-DEOXY-D-GLUCONATE 5-DEHYDROGENASE"/>
    <property type="match status" value="1"/>
</dbReference>
<dbReference type="PANTHER" id="PTHR42760">
    <property type="entry name" value="SHORT-CHAIN DEHYDROGENASES/REDUCTASES FAMILY MEMBER"/>
    <property type="match status" value="1"/>
</dbReference>
<dbReference type="PROSITE" id="PS00061">
    <property type="entry name" value="ADH_SHORT"/>
    <property type="match status" value="1"/>
</dbReference>